<accession>A0A1G7YNF1</accession>
<organism evidence="1 2">
    <name type="scientific">Roseospirillum parvum</name>
    <dbReference type="NCBI Taxonomy" id="83401"/>
    <lineage>
        <taxon>Bacteria</taxon>
        <taxon>Pseudomonadati</taxon>
        <taxon>Pseudomonadota</taxon>
        <taxon>Alphaproteobacteria</taxon>
        <taxon>Rhodospirillales</taxon>
        <taxon>Rhodospirillaceae</taxon>
        <taxon>Roseospirillum</taxon>
    </lineage>
</organism>
<dbReference type="CDD" id="cd05018">
    <property type="entry name" value="CoxG"/>
    <property type="match status" value="1"/>
</dbReference>
<dbReference type="Pfam" id="PF06240">
    <property type="entry name" value="COXG"/>
    <property type="match status" value="1"/>
</dbReference>
<dbReference type="AlphaFoldDB" id="A0A1G7YNF1"/>
<proteinExistence type="predicted"/>
<dbReference type="OrthoDB" id="9787428at2"/>
<dbReference type="InterPro" id="IPR023393">
    <property type="entry name" value="START-like_dom_sf"/>
</dbReference>
<dbReference type="RefSeq" id="WP_092617388.1">
    <property type="nucleotide sequence ID" value="NZ_FNCV01000003.1"/>
</dbReference>
<dbReference type="EMBL" id="FNCV01000003">
    <property type="protein sequence ID" value="SDG97836.1"/>
    <property type="molecule type" value="Genomic_DNA"/>
</dbReference>
<dbReference type="PANTHER" id="PTHR38588:SF1">
    <property type="entry name" value="BLL0334 PROTEIN"/>
    <property type="match status" value="1"/>
</dbReference>
<evidence type="ECO:0000313" key="2">
    <source>
        <dbReference type="Proteomes" id="UP000217076"/>
    </source>
</evidence>
<protein>
    <recommendedName>
        <fullName evidence="3">Carbon monoxide dehydrogenase subunit G</fullName>
    </recommendedName>
</protein>
<dbReference type="Proteomes" id="UP000217076">
    <property type="component" value="Unassembled WGS sequence"/>
</dbReference>
<gene>
    <name evidence="1" type="ORF">SAMN05421742_103353</name>
</gene>
<dbReference type="STRING" id="83401.SAMN05421742_103353"/>
<dbReference type="Gene3D" id="3.30.530.20">
    <property type="match status" value="1"/>
</dbReference>
<sequence>MSHPAPDPPETAENTAKAEVRGLAFSGNHLLPADRWAVWEALNDPAVLKACIAPAEKLTRPAPDRIEATVAVGLGPLKARFKGDLVLENVSPAERYTMRVKGKGGLFGRIAVLIHVDMSDAPMDDRMDGQVDGGPGTRLIWIASADLKGWLAAKGQKLLSATVERHVAGFFDDLLDHLPPRR</sequence>
<dbReference type="PANTHER" id="PTHR38588">
    <property type="entry name" value="BLL0334 PROTEIN"/>
    <property type="match status" value="1"/>
</dbReference>
<keyword evidence="2" id="KW-1185">Reference proteome</keyword>
<dbReference type="InterPro" id="IPR010419">
    <property type="entry name" value="CO_DH_gsu"/>
</dbReference>
<evidence type="ECO:0000313" key="1">
    <source>
        <dbReference type="EMBL" id="SDG97836.1"/>
    </source>
</evidence>
<evidence type="ECO:0008006" key="3">
    <source>
        <dbReference type="Google" id="ProtNLM"/>
    </source>
</evidence>
<reference evidence="2" key="1">
    <citation type="submission" date="2016-10" db="EMBL/GenBank/DDBJ databases">
        <authorList>
            <person name="Varghese N."/>
            <person name="Submissions S."/>
        </authorList>
    </citation>
    <scope>NUCLEOTIDE SEQUENCE [LARGE SCALE GENOMIC DNA]</scope>
    <source>
        <strain evidence="2">930I</strain>
    </source>
</reference>
<name>A0A1G7YNF1_9PROT</name>
<dbReference type="SUPFAM" id="SSF55961">
    <property type="entry name" value="Bet v1-like"/>
    <property type="match status" value="1"/>
</dbReference>